<sequence length="194" mass="22515">MLNATSEFLTNMIGVVNSRERFMMTNSDGFKLKVRGLNRGPQVMESDGDLDFTEEVETLRLSNRHLTVEVKTLRAEILKMKRDASRVQEAPQLSIDHKDGGVEEMQELQDARVRRLEYQKSSLETERDRLKEEVRQISEMYVKLWSEGTSSSDGLREEVVRLKEENESLRSRIRELIKRREDVVSEPESLAEGI</sequence>
<feature type="coiled-coil region" evidence="1">
    <location>
        <begin position="63"/>
        <end position="186"/>
    </location>
</feature>
<evidence type="ECO:0000256" key="1">
    <source>
        <dbReference type="SAM" id="Coils"/>
    </source>
</evidence>
<evidence type="ECO:0000313" key="2">
    <source>
        <dbReference type="EMBL" id="EER07500.1"/>
    </source>
</evidence>
<protein>
    <submittedName>
        <fullName evidence="2">Uncharacterized protein</fullName>
    </submittedName>
</protein>
<keyword evidence="1" id="KW-0175">Coiled coil</keyword>
<gene>
    <name evidence="2" type="ORF">Pmar_PMAR020665</name>
</gene>
<dbReference type="RefSeq" id="XP_002775684.1">
    <property type="nucleotide sequence ID" value="XM_002775638.1"/>
</dbReference>
<dbReference type="InParanoid" id="C5L7N8"/>
<accession>C5L7N8</accession>
<dbReference type="GeneID" id="9041473"/>
<dbReference type="AlphaFoldDB" id="C5L7N8"/>
<proteinExistence type="predicted"/>
<dbReference type="Proteomes" id="UP000007800">
    <property type="component" value="Unassembled WGS sequence"/>
</dbReference>
<dbReference type="EMBL" id="GG679899">
    <property type="protein sequence ID" value="EER07500.1"/>
    <property type="molecule type" value="Genomic_DNA"/>
</dbReference>
<keyword evidence="3" id="KW-1185">Reference proteome</keyword>
<reference evidence="2 3" key="1">
    <citation type="submission" date="2008-07" db="EMBL/GenBank/DDBJ databases">
        <authorList>
            <person name="El-Sayed N."/>
            <person name="Caler E."/>
            <person name="Inman J."/>
            <person name="Amedeo P."/>
            <person name="Hass B."/>
            <person name="Wortman J."/>
        </authorList>
    </citation>
    <scope>NUCLEOTIDE SEQUENCE [LARGE SCALE GENOMIC DNA]</scope>
    <source>
        <strain evidence="3">ATCC 50983 / TXsc</strain>
    </source>
</reference>
<evidence type="ECO:0000313" key="3">
    <source>
        <dbReference type="Proteomes" id="UP000007800"/>
    </source>
</evidence>
<name>C5L7N8_PERM5</name>
<organism evidence="3">
    <name type="scientific">Perkinsus marinus (strain ATCC 50983 / TXsc)</name>
    <dbReference type="NCBI Taxonomy" id="423536"/>
    <lineage>
        <taxon>Eukaryota</taxon>
        <taxon>Sar</taxon>
        <taxon>Alveolata</taxon>
        <taxon>Perkinsozoa</taxon>
        <taxon>Perkinsea</taxon>
        <taxon>Perkinsida</taxon>
        <taxon>Perkinsidae</taxon>
        <taxon>Perkinsus</taxon>
    </lineage>
</organism>
<dbReference type="Gene3D" id="1.10.287.1490">
    <property type="match status" value="1"/>
</dbReference>